<feature type="domain" description="TOG" evidence="2">
    <location>
        <begin position="60"/>
        <end position="305"/>
    </location>
</feature>
<sequence>MGSQAPKSSKPSKPSNQTPPLRSSTSSLSSHLAMIELKQRILTSLSKLSDRDTHQIAVEDLEKIIQTLSSDGISMLLNCLFDATNDPKPAVKKESLRLLAVLCATHSDSTTTHLTKIIGHIVKKLKDSDSGVRDSCRDAIGALSSQYFKGESGENGGHGSIVSFFAKPLFESMNDQSKVVQAAAAMCLAKMVDCATDPPVAAFQKLCPRICKYLNSPNFLAKAAILPVVASLSQVGAIAPQSLETMMHSIHDSLSSTDWATRKAAADALIALALHSSNLIKEIAPSTLEVLEARRFDKIKPVRDSLTEALQLWKMVAGKGEDGPTVDPQVNGADTSGLADVSKRHPNSGERRTSTSGNNSAGASPSTDTVSKAKGGNFLDRTAVMLKKKAPALSDKELNPEFFQKLETRGSGAVEVVVARRRLKSSDSHSEDEVETTDTDARKSKGDCEQDAGSINSNLGAERGNSSATICRQPEFDDQGDINQRKSSANRVGISKTDAQSEGFMNNKGNWLAIQRQLLQLERQQAHLMNMLQDFMGGSHDGMLTLENRVRGLERVIEDMAHDLTISGRRGGNYMMGFEESNRHLGKYSGFPDYNTISKFARAGDGRSSFGERFAPSDGVALNARGRGPASWRSDFPESRDYYSYGRNGQIGSRRALGNGPMDGRSPKSDHGSDQSGSRRAWDKGVGPVRFDEGPSARSVWQASKDEATLEAIRVAGEDNGKTRTARVAERELTAEALGDDNAVPDRDPIWTSWSNAMDALHVGDMDSAFAEVLSAGDDLLLVKLMDRSGPVIDQLSGEVANEVLHAVAQFLIEQNLFDICLSWIQQLVDFIVESGPDVLGTPMEVKREILLNLNEASSTIDPPEDWEGVSPDQLLLQLASAWEIDLQQLEK</sequence>
<feature type="region of interest" description="Disordered" evidence="1">
    <location>
        <begin position="1"/>
        <end position="29"/>
    </location>
</feature>
<feature type="compositionally biased region" description="Basic and acidic residues" evidence="1">
    <location>
        <begin position="439"/>
        <end position="448"/>
    </location>
</feature>
<dbReference type="InterPro" id="IPR057600">
    <property type="entry name" value="TORTIFOLIA1/SINE1-2_N"/>
</dbReference>
<evidence type="ECO:0000259" key="2">
    <source>
        <dbReference type="SMART" id="SM01349"/>
    </source>
</evidence>
<feature type="region of interest" description="Disordered" evidence="1">
    <location>
        <begin position="320"/>
        <end position="375"/>
    </location>
</feature>
<evidence type="ECO:0000313" key="4">
    <source>
        <dbReference type="Proteomes" id="UP001237642"/>
    </source>
</evidence>
<evidence type="ECO:0000313" key="3">
    <source>
        <dbReference type="EMBL" id="KAK1360786.1"/>
    </source>
</evidence>
<dbReference type="SMART" id="SM01349">
    <property type="entry name" value="TOG"/>
    <property type="match status" value="1"/>
</dbReference>
<keyword evidence="4" id="KW-1185">Reference proteome</keyword>
<feature type="compositionally biased region" description="Polar residues" evidence="1">
    <location>
        <begin position="453"/>
        <end position="465"/>
    </location>
</feature>
<dbReference type="PANTHER" id="PTHR31355:SF7">
    <property type="entry name" value="MICROTUBULE-ASSOCIATED PROTEIN TORTIFOLIA1"/>
    <property type="match status" value="1"/>
</dbReference>
<feature type="compositionally biased region" description="Basic and acidic residues" evidence="1">
    <location>
        <begin position="341"/>
        <end position="353"/>
    </location>
</feature>
<dbReference type="InterPro" id="IPR011989">
    <property type="entry name" value="ARM-like"/>
</dbReference>
<proteinExistence type="predicted"/>
<dbReference type="PANTHER" id="PTHR31355">
    <property type="entry name" value="MICROTUBULE-ASSOCIATED PROTEIN TORTIFOLIA1"/>
    <property type="match status" value="1"/>
</dbReference>
<dbReference type="InterPro" id="IPR033337">
    <property type="entry name" value="TORTIFOLIA1/SINE1-2"/>
</dbReference>
<gene>
    <name evidence="3" type="ORF">POM88_045260</name>
</gene>
<dbReference type="GO" id="GO:0009826">
    <property type="term" value="P:unidimensional cell growth"/>
    <property type="evidence" value="ECO:0007669"/>
    <property type="project" value="TreeGrafter"/>
</dbReference>
<feature type="region of interest" description="Disordered" evidence="1">
    <location>
        <begin position="643"/>
        <end position="702"/>
    </location>
</feature>
<evidence type="ECO:0000256" key="1">
    <source>
        <dbReference type="SAM" id="MobiDB-lite"/>
    </source>
</evidence>
<dbReference type="Pfam" id="PF24714">
    <property type="entry name" value="TOR1L1_N"/>
    <property type="match status" value="1"/>
</dbReference>
<dbReference type="FunFam" id="1.25.10.10:FF:000339">
    <property type="entry name" value="Microtubule-associated protein TORTIFOLIA1"/>
    <property type="match status" value="1"/>
</dbReference>
<comment type="caution">
    <text evidence="3">The sequence shown here is derived from an EMBL/GenBank/DDBJ whole genome shotgun (WGS) entry which is preliminary data.</text>
</comment>
<dbReference type="InterPro" id="IPR034085">
    <property type="entry name" value="TOG"/>
</dbReference>
<dbReference type="InterPro" id="IPR016024">
    <property type="entry name" value="ARM-type_fold"/>
</dbReference>
<accession>A0AAD8H5L9</accession>
<dbReference type="Gene3D" id="1.25.10.10">
    <property type="entry name" value="Leucine-rich Repeat Variant"/>
    <property type="match status" value="2"/>
</dbReference>
<reference evidence="3" key="2">
    <citation type="submission" date="2023-05" db="EMBL/GenBank/DDBJ databases">
        <authorList>
            <person name="Schelkunov M.I."/>
        </authorList>
    </citation>
    <scope>NUCLEOTIDE SEQUENCE</scope>
    <source>
        <strain evidence="3">Hsosn_3</strain>
        <tissue evidence="3">Leaf</tissue>
    </source>
</reference>
<dbReference type="AlphaFoldDB" id="A0AAD8H5L9"/>
<dbReference type="EMBL" id="JAUIZM010000010">
    <property type="protein sequence ID" value="KAK1360786.1"/>
    <property type="molecule type" value="Genomic_DNA"/>
</dbReference>
<feature type="compositionally biased region" description="Polar residues" evidence="1">
    <location>
        <begin position="354"/>
        <end position="370"/>
    </location>
</feature>
<reference evidence="3" key="1">
    <citation type="submission" date="2023-02" db="EMBL/GenBank/DDBJ databases">
        <title>Genome of toxic invasive species Heracleum sosnowskyi carries increased number of genes despite the absence of recent whole-genome duplications.</title>
        <authorList>
            <person name="Schelkunov M."/>
            <person name="Shtratnikova V."/>
            <person name="Makarenko M."/>
            <person name="Klepikova A."/>
            <person name="Omelchenko D."/>
            <person name="Novikova G."/>
            <person name="Obukhova E."/>
            <person name="Bogdanov V."/>
            <person name="Penin A."/>
            <person name="Logacheva M."/>
        </authorList>
    </citation>
    <scope>NUCLEOTIDE SEQUENCE</scope>
    <source>
        <strain evidence="3">Hsosn_3</strain>
        <tissue evidence="3">Leaf</tissue>
    </source>
</reference>
<dbReference type="Proteomes" id="UP001237642">
    <property type="component" value="Unassembled WGS sequence"/>
</dbReference>
<protein>
    <submittedName>
        <fullName evidence="3">Microtubule-associated protein TORTIFOLIA1-like</fullName>
    </submittedName>
</protein>
<name>A0AAD8H5L9_9APIA</name>
<dbReference type="Pfam" id="PF24713">
    <property type="entry name" value="TOR1L1_C"/>
    <property type="match status" value="1"/>
</dbReference>
<feature type="region of interest" description="Disordered" evidence="1">
    <location>
        <begin position="423"/>
        <end position="465"/>
    </location>
</feature>
<dbReference type="GO" id="GO:0010005">
    <property type="term" value="C:cortical microtubule, transverse to long axis"/>
    <property type="evidence" value="ECO:0007669"/>
    <property type="project" value="TreeGrafter"/>
</dbReference>
<dbReference type="GO" id="GO:0008017">
    <property type="term" value="F:microtubule binding"/>
    <property type="evidence" value="ECO:0007669"/>
    <property type="project" value="InterPro"/>
</dbReference>
<dbReference type="SUPFAM" id="SSF48371">
    <property type="entry name" value="ARM repeat"/>
    <property type="match status" value="1"/>
</dbReference>
<organism evidence="3 4">
    <name type="scientific">Heracleum sosnowskyi</name>
    <dbReference type="NCBI Taxonomy" id="360622"/>
    <lineage>
        <taxon>Eukaryota</taxon>
        <taxon>Viridiplantae</taxon>
        <taxon>Streptophyta</taxon>
        <taxon>Embryophyta</taxon>
        <taxon>Tracheophyta</taxon>
        <taxon>Spermatophyta</taxon>
        <taxon>Magnoliopsida</taxon>
        <taxon>eudicotyledons</taxon>
        <taxon>Gunneridae</taxon>
        <taxon>Pentapetalae</taxon>
        <taxon>asterids</taxon>
        <taxon>campanulids</taxon>
        <taxon>Apiales</taxon>
        <taxon>Apiaceae</taxon>
        <taxon>Apioideae</taxon>
        <taxon>apioid superclade</taxon>
        <taxon>Tordylieae</taxon>
        <taxon>Tordyliinae</taxon>
        <taxon>Heracleum</taxon>
    </lineage>
</organism>
<dbReference type="InterPro" id="IPR057599">
    <property type="entry name" value="TORTIFOLIA1/TORL1-2_C"/>
</dbReference>
<dbReference type="GO" id="GO:0010031">
    <property type="term" value="P:circumnutation"/>
    <property type="evidence" value="ECO:0007669"/>
    <property type="project" value="TreeGrafter"/>
</dbReference>